<name>A0ABT9IQ17_9MICC</name>
<evidence type="ECO:0000313" key="1">
    <source>
        <dbReference type="EMBL" id="MDP5227658.1"/>
    </source>
</evidence>
<dbReference type="EMBL" id="JAVALS010000007">
    <property type="protein sequence ID" value="MDP5227658.1"/>
    <property type="molecule type" value="Genomic_DNA"/>
</dbReference>
<proteinExistence type="predicted"/>
<accession>A0ABT9IQ17</accession>
<organism evidence="1 2">
    <name type="scientific">Arthrobacter horti</name>
    <dbReference type="NCBI Taxonomy" id="3068273"/>
    <lineage>
        <taxon>Bacteria</taxon>
        <taxon>Bacillati</taxon>
        <taxon>Actinomycetota</taxon>
        <taxon>Actinomycetes</taxon>
        <taxon>Micrococcales</taxon>
        <taxon>Micrococcaceae</taxon>
        <taxon>Arthrobacter</taxon>
    </lineage>
</organism>
<dbReference type="RefSeq" id="WP_305996713.1">
    <property type="nucleotide sequence ID" value="NZ_JAVALS010000007.1"/>
</dbReference>
<dbReference type="Proteomes" id="UP001232725">
    <property type="component" value="Unassembled WGS sequence"/>
</dbReference>
<protein>
    <submittedName>
        <fullName evidence="1">Uncharacterized protein</fullName>
    </submittedName>
</protein>
<keyword evidence="2" id="KW-1185">Reference proteome</keyword>
<reference evidence="1 2" key="1">
    <citation type="submission" date="2023-08" db="EMBL/GenBank/DDBJ databases">
        <title>Arthrobacter horti sp. nov., isolated from forest soil.</title>
        <authorList>
            <person name="Park M."/>
        </authorList>
    </citation>
    <scope>NUCLEOTIDE SEQUENCE [LARGE SCALE GENOMIC DNA]</scope>
    <source>
        <strain evidence="1 2">YJM1</strain>
    </source>
</reference>
<gene>
    <name evidence="1" type="ORF">Q9R02_10880</name>
</gene>
<evidence type="ECO:0000313" key="2">
    <source>
        <dbReference type="Proteomes" id="UP001232725"/>
    </source>
</evidence>
<comment type="caution">
    <text evidence="1">The sequence shown here is derived from an EMBL/GenBank/DDBJ whole genome shotgun (WGS) entry which is preliminary data.</text>
</comment>
<sequence>MTVIVDEGQIRRVYRRVDATPGLRFVPDDGAPAIVDRIDMAVSHIRFEFLPDQPIHGVETGFGISFFDLRHVRPKELLEVARSIAAALEWIGLSGTVTAHSEAHLFRNRRQRQAANLAFCCVNAALDFTIQGVAAPWATAPQHWNRESTEFVELTQRVTDWIFSISVGDVYAGPALAMSECLASHLPGIISRCCADGGGCRIEFDADDYRYEMAFTDEGWVQLLQLQNPGEKPNIAVLLDRMRRWSDLIDTAFVSRSGIGSGQVASVAGAYSSDFLLSPINLQADHEILKTTALDIFPIQLLGPGHPPLQPAERWDVEDLGEGKAIYTLTPQTLLPHMQPPHDLLVPLREANGALVARWHPPPSPWAAE</sequence>